<evidence type="ECO:0000313" key="1">
    <source>
        <dbReference type="EMBL" id="PON65765.1"/>
    </source>
</evidence>
<dbReference type="Proteomes" id="UP000237105">
    <property type="component" value="Unassembled WGS sequence"/>
</dbReference>
<keyword evidence="2" id="KW-1185">Reference proteome</keyword>
<evidence type="ECO:0000313" key="2">
    <source>
        <dbReference type="Proteomes" id="UP000237105"/>
    </source>
</evidence>
<reference evidence="2" key="1">
    <citation type="submission" date="2016-06" db="EMBL/GenBank/DDBJ databases">
        <title>Parallel loss of symbiosis genes in relatives of nitrogen-fixing non-legume Parasponia.</title>
        <authorList>
            <person name="Van Velzen R."/>
            <person name="Holmer R."/>
            <person name="Bu F."/>
            <person name="Rutten L."/>
            <person name="Van Zeijl A."/>
            <person name="Liu W."/>
            <person name="Santuari L."/>
            <person name="Cao Q."/>
            <person name="Sharma T."/>
            <person name="Shen D."/>
            <person name="Roswanjaya Y."/>
            <person name="Wardhani T."/>
            <person name="Kalhor M.S."/>
            <person name="Jansen J."/>
            <person name="Van den Hoogen J."/>
            <person name="Gungor B."/>
            <person name="Hartog M."/>
            <person name="Hontelez J."/>
            <person name="Verver J."/>
            <person name="Yang W.-C."/>
            <person name="Schijlen E."/>
            <person name="Repin R."/>
            <person name="Schilthuizen M."/>
            <person name="Schranz E."/>
            <person name="Heidstra R."/>
            <person name="Miyata K."/>
            <person name="Fedorova E."/>
            <person name="Kohlen W."/>
            <person name="Bisseling T."/>
            <person name="Smit S."/>
            <person name="Geurts R."/>
        </authorList>
    </citation>
    <scope>NUCLEOTIDE SEQUENCE [LARGE SCALE GENOMIC DNA]</scope>
    <source>
        <strain evidence="2">cv. WU1-14</strain>
    </source>
</reference>
<dbReference type="EMBL" id="JXTB01000085">
    <property type="protein sequence ID" value="PON65765.1"/>
    <property type="molecule type" value="Genomic_DNA"/>
</dbReference>
<proteinExistence type="predicted"/>
<name>A0A2P5CXQ2_PARAD</name>
<dbReference type="OrthoDB" id="10470148at2759"/>
<gene>
    <name evidence="1" type="ORF">PanWU01x14_115080</name>
</gene>
<protein>
    <submittedName>
        <fullName evidence="1">Uncharacterized protein</fullName>
    </submittedName>
</protein>
<dbReference type="AlphaFoldDB" id="A0A2P5CXQ2"/>
<organism evidence="1 2">
    <name type="scientific">Parasponia andersonii</name>
    <name type="common">Sponia andersonii</name>
    <dbReference type="NCBI Taxonomy" id="3476"/>
    <lineage>
        <taxon>Eukaryota</taxon>
        <taxon>Viridiplantae</taxon>
        <taxon>Streptophyta</taxon>
        <taxon>Embryophyta</taxon>
        <taxon>Tracheophyta</taxon>
        <taxon>Spermatophyta</taxon>
        <taxon>Magnoliopsida</taxon>
        <taxon>eudicotyledons</taxon>
        <taxon>Gunneridae</taxon>
        <taxon>Pentapetalae</taxon>
        <taxon>rosids</taxon>
        <taxon>fabids</taxon>
        <taxon>Rosales</taxon>
        <taxon>Cannabaceae</taxon>
        <taxon>Parasponia</taxon>
    </lineage>
</organism>
<comment type="caution">
    <text evidence="1">The sequence shown here is derived from an EMBL/GenBank/DDBJ whole genome shotgun (WGS) entry which is preliminary data.</text>
</comment>
<sequence length="89" mass="9924">MQLTMQRLLLYHILQKGRPALPLLGFFSIGGESVVKHKVGLLAYEMKSLRSVTLFLKPEACSGSGPPLPLVRKFVFPLITIEVCLILFL</sequence>
<accession>A0A2P5CXQ2</accession>